<evidence type="ECO:0000256" key="1">
    <source>
        <dbReference type="SAM" id="Phobius"/>
    </source>
</evidence>
<keyword evidence="1" id="KW-0472">Membrane</keyword>
<keyword evidence="1" id="KW-0812">Transmembrane</keyword>
<dbReference type="Proteomes" id="UP000294894">
    <property type="component" value="Chromosome"/>
</dbReference>
<protein>
    <recommendedName>
        <fullName evidence="4">Septum formation initiator</fullName>
    </recommendedName>
</protein>
<keyword evidence="1" id="KW-1133">Transmembrane helix</keyword>
<accession>A0A4P7GLP9</accession>
<dbReference type="AlphaFoldDB" id="A0A4P7GLP9"/>
<evidence type="ECO:0008006" key="4">
    <source>
        <dbReference type="Google" id="ProtNLM"/>
    </source>
</evidence>
<dbReference type="RefSeq" id="WP_135078136.1">
    <property type="nucleotide sequence ID" value="NZ_CP038267.1"/>
</dbReference>
<proteinExistence type="predicted"/>
<organism evidence="2 3">
    <name type="scientific">Nocardioides euryhalodurans</name>
    <dbReference type="NCBI Taxonomy" id="2518370"/>
    <lineage>
        <taxon>Bacteria</taxon>
        <taxon>Bacillati</taxon>
        <taxon>Actinomycetota</taxon>
        <taxon>Actinomycetes</taxon>
        <taxon>Propionibacteriales</taxon>
        <taxon>Nocardioidaceae</taxon>
        <taxon>Nocardioides</taxon>
    </lineage>
</organism>
<keyword evidence="3" id="KW-1185">Reference proteome</keyword>
<dbReference type="OrthoDB" id="3782348at2"/>
<evidence type="ECO:0000313" key="2">
    <source>
        <dbReference type="EMBL" id="QBR93078.1"/>
    </source>
</evidence>
<feature type="transmembrane region" description="Helical" evidence="1">
    <location>
        <begin position="6"/>
        <end position="27"/>
    </location>
</feature>
<dbReference type="EMBL" id="CP038267">
    <property type="protein sequence ID" value="QBR93078.1"/>
    <property type="molecule type" value="Genomic_DNA"/>
</dbReference>
<sequence>MDSRRLGYVVAWIVAATLAVAVGIAAVSTVGASIRGRGPLGNEVVRDVGRGERVPAPDPEASLVEDSVDGQHGSFVVGCRGVVAYGLAAEPAPGWSVVSYEQGPDDDVDAVFSSRGRSIDIEVFCNQGEPTVAEIERNTLPDD</sequence>
<evidence type="ECO:0000313" key="3">
    <source>
        <dbReference type="Proteomes" id="UP000294894"/>
    </source>
</evidence>
<name>A0A4P7GLP9_9ACTN</name>
<dbReference type="KEGG" id="noy:EXE57_12980"/>
<reference evidence="2 3" key="1">
    <citation type="submission" date="2019-03" db="EMBL/GenBank/DDBJ databases">
        <title>Three New Species of Nocardioides, Nocardioides euryhalodurans sp. nov., Nocardioides seonyuensis sp. nov. and Nocardioides eburneoflavus sp. nov., Iolated from Soil.</title>
        <authorList>
            <person name="Roh S.G."/>
            <person name="Lee C."/>
            <person name="Kim M.-K."/>
            <person name="Kim S.B."/>
        </authorList>
    </citation>
    <scope>NUCLEOTIDE SEQUENCE [LARGE SCALE GENOMIC DNA]</scope>
    <source>
        <strain evidence="2 3">MMS17-SY117</strain>
    </source>
</reference>
<gene>
    <name evidence="2" type="ORF">EXE57_12980</name>
</gene>